<dbReference type="InterPro" id="IPR024571">
    <property type="entry name" value="ERAP1-like_C_dom"/>
</dbReference>
<dbReference type="SUPFAM" id="SSF55486">
    <property type="entry name" value="Metalloproteases ('zincins'), catalytic domain"/>
    <property type="match status" value="1"/>
</dbReference>
<name>A0ABP0EH96_9ASCO</name>
<keyword evidence="5 7" id="KW-0862">Zinc</keyword>
<evidence type="ECO:0000256" key="2">
    <source>
        <dbReference type="ARBA" id="ARBA00022670"/>
    </source>
</evidence>
<dbReference type="InterPro" id="IPR045357">
    <property type="entry name" value="Aminopeptidase_N-like_N"/>
</dbReference>
<dbReference type="PRINTS" id="PR00756">
    <property type="entry name" value="ALADIPTASE"/>
</dbReference>
<evidence type="ECO:0000259" key="8">
    <source>
        <dbReference type="Pfam" id="PF01433"/>
    </source>
</evidence>
<keyword evidence="7 11" id="KW-0031">Aminopeptidase</keyword>
<dbReference type="PANTHER" id="PTHR11533:SF171">
    <property type="entry name" value="AMINOPEPTIDASE"/>
    <property type="match status" value="1"/>
</dbReference>
<evidence type="ECO:0000259" key="10">
    <source>
        <dbReference type="Pfam" id="PF17900"/>
    </source>
</evidence>
<evidence type="ECO:0000256" key="7">
    <source>
        <dbReference type="RuleBase" id="RU364040"/>
    </source>
</evidence>
<keyword evidence="6 7" id="KW-0482">Metalloprotease</keyword>
<dbReference type="EMBL" id="OZ004257">
    <property type="protein sequence ID" value="CAK7907896.1"/>
    <property type="molecule type" value="Genomic_DNA"/>
</dbReference>
<dbReference type="InterPro" id="IPR001930">
    <property type="entry name" value="Peptidase_M1"/>
</dbReference>
<dbReference type="GO" id="GO:0004177">
    <property type="term" value="F:aminopeptidase activity"/>
    <property type="evidence" value="ECO:0007669"/>
    <property type="project" value="UniProtKB-KW"/>
</dbReference>
<organism evidence="11 12">
    <name type="scientific">[Candida] anglica</name>
    <dbReference type="NCBI Taxonomy" id="148631"/>
    <lineage>
        <taxon>Eukaryota</taxon>
        <taxon>Fungi</taxon>
        <taxon>Dikarya</taxon>
        <taxon>Ascomycota</taxon>
        <taxon>Saccharomycotina</taxon>
        <taxon>Pichiomycetes</taxon>
        <taxon>Debaryomycetaceae</taxon>
        <taxon>Kurtzmaniella</taxon>
    </lineage>
</organism>
<dbReference type="CDD" id="cd09601">
    <property type="entry name" value="M1_APN-Q_like"/>
    <property type="match status" value="1"/>
</dbReference>
<keyword evidence="4 7" id="KW-0378">Hydrolase</keyword>
<protein>
    <recommendedName>
        <fullName evidence="7">Aminopeptidase</fullName>
        <ecNumber evidence="7">3.4.11.-</ecNumber>
    </recommendedName>
</protein>
<evidence type="ECO:0000256" key="4">
    <source>
        <dbReference type="ARBA" id="ARBA00022801"/>
    </source>
</evidence>
<keyword evidence="2 7" id="KW-0645">Protease</keyword>
<evidence type="ECO:0000313" key="11">
    <source>
        <dbReference type="EMBL" id="CAK7907896.1"/>
    </source>
</evidence>
<evidence type="ECO:0000256" key="6">
    <source>
        <dbReference type="ARBA" id="ARBA00023049"/>
    </source>
</evidence>
<dbReference type="InterPro" id="IPR014782">
    <property type="entry name" value="Peptidase_M1_dom"/>
</dbReference>
<evidence type="ECO:0000313" key="12">
    <source>
        <dbReference type="Proteomes" id="UP001497600"/>
    </source>
</evidence>
<feature type="domain" description="ERAP1-like C-terminal" evidence="9">
    <location>
        <begin position="546"/>
        <end position="876"/>
    </location>
</feature>
<dbReference type="SUPFAM" id="SSF63737">
    <property type="entry name" value="Leukotriene A4 hydrolase N-terminal domain"/>
    <property type="match status" value="1"/>
</dbReference>
<dbReference type="InterPro" id="IPR050344">
    <property type="entry name" value="Peptidase_M1_aminopeptidases"/>
</dbReference>
<dbReference type="InterPro" id="IPR027268">
    <property type="entry name" value="Peptidase_M4/M1_CTD_sf"/>
</dbReference>
<dbReference type="Gene3D" id="2.60.40.1910">
    <property type="match status" value="1"/>
</dbReference>
<evidence type="ECO:0000256" key="3">
    <source>
        <dbReference type="ARBA" id="ARBA00022723"/>
    </source>
</evidence>
<feature type="domain" description="Peptidase M1 membrane alanine aminopeptidase" evidence="8">
    <location>
        <begin position="250"/>
        <end position="467"/>
    </location>
</feature>
<gene>
    <name evidence="11" type="primary">APE2</name>
    <name evidence="11" type="ORF">CAAN4_E07558</name>
</gene>
<feature type="domain" description="Aminopeptidase N-like N-terminal" evidence="10">
    <location>
        <begin position="18"/>
        <end position="209"/>
    </location>
</feature>
<accession>A0ABP0EH96</accession>
<dbReference type="Gene3D" id="1.10.390.10">
    <property type="entry name" value="Neutral Protease Domain 2"/>
    <property type="match status" value="1"/>
</dbReference>
<evidence type="ECO:0000259" key="9">
    <source>
        <dbReference type="Pfam" id="PF11838"/>
    </source>
</evidence>
<dbReference type="PANTHER" id="PTHR11533">
    <property type="entry name" value="PROTEASE M1 ZINC METALLOPROTEASE"/>
    <property type="match status" value="1"/>
</dbReference>
<dbReference type="EC" id="3.4.11.-" evidence="7"/>
<dbReference type="Gene3D" id="2.60.40.1730">
    <property type="entry name" value="tricorn interacting facor f3 domain"/>
    <property type="match status" value="1"/>
</dbReference>
<comment type="similarity">
    <text evidence="1 7">Belongs to the peptidase M1 family.</text>
</comment>
<dbReference type="Pfam" id="PF01433">
    <property type="entry name" value="Peptidase_M1"/>
    <property type="match status" value="1"/>
</dbReference>
<proteinExistence type="inferred from homology"/>
<sequence length="898" mass="101520">MCSENAVPYYEALPKTLKPHHYDLSISEIDAEKETFTGVVRIHLSVESSTDELHLNYRDLTVYQDKISIVASGINGSLDVKVTSISEIKEKEYFVIKFAETVDASKFTDLLVTLTYNGLIQNNMAGFYKSTYTEQGEEKFMLSTQFEATDARRAFPCLDEPELKATFSVDLTVPKEWVTLGNMPIAQETASGALKVVTFEKTPIMSSYLLAWACGDFEYIESHTEGLYVDNKPLPVRIYTTKGYTAEAEFALEIAPKIVDYFSKIFEVKYPLPKLDLIAVHAFSHNAMENWGLITYRSTALLFSDEKSDPSYKQKVCYVVAHEIAHQWFGNLVTMKWWDELWLNEGFATWVGFAAVDFLFPEWDIFSGFVSESLQQALNLDGLRNSHPIEVPVIDALDIDQVFDAISYLKGASTILMLSNYLGQSVFLQGVAKYLNKNKFGNATSNDLWSSIEDVSGKPISSLMESWIKKIGFPVVNVDVNSDKGLKISQSRFLNGGDVTSEDDETKWWIPLNFSTGPEHKDVFTDVKPLAEKETTIENFPLLDKFFKLNKDTTGVYRVNYSPQILEQNILPYFNKLSATDKVGLIADVFSIAVSGNEFTSTATLLNLIKSLVDSDALGDDYVVWLELGNRLSTVLTTFSGVDASLTESLHHFAQYVYNKKAISVLGDLKIKEDSSSTKSHLKGKLQREILSHAGLLSIAGVKEYAQELFDAWKSGETIDPSLRYFVISTIASSPELMDEKKFGLIMTDVIAPTSLDSREITLAALGHLKTPEFATKMIGYLVEPEVVPTMDAHFLGKNLSLNIQVRDEFWKYFKNNYDSFYNLMSTNMVVLDRFVKWTLGNYQTKEMHDEIEQFFSDKDVHGFERSYKQVLDNIKIRAAWLERDQASVVEWLKLNGF</sequence>
<dbReference type="Proteomes" id="UP001497600">
    <property type="component" value="Chromosome E"/>
</dbReference>
<reference evidence="11 12" key="1">
    <citation type="submission" date="2024-01" db="EMBL/GenBank/DDBJ databases">
        <authorList>
            <consortium name="Genoscope - CEA"/>
            <person name="William W."/>
        </authorList>
    </citation>
    <scope>NUCLEOTIDE SEQUENCE [LARGE SCALE GENOMIC DNA]</scope>
    <source>
        <strain evidence="11 12">29B2s-10</strain>
    </source>
</reference>
<dbReference type="Gene3D" id="1.25.50.20">
    <property type="match status" value="1"/>
</dbReference>
<keyword evidence="3 7" id="KW-0479">Metal-binding</keyword>
<evidence type="ECO:0000256" key="1">
    <source>
        <dbReference type="ARBA" id="ARBA00010136"/>
    </source>
</evidence>
<evidence type="ECO:0000256" key="5">
    <source>
        <dbReference type="ARBA" id="ARBA00022833"/>
    </source>
</evidence>
<dbReference type="InterPro" id="IPR042097">
    <property type="entry name" value="Aminopeptidase_N-like_N_sf"/>
</dbReference>
<comment type="cofactor">
    <cofactor evidence="7">
        <name>Zn(2+)</name>
        <dbReference type="ChEBI" id="CHEBI:29105"/>
    </cofactor>
    <text evidence="7">Binds 1 zinc ion per subunit.</text>
</comment>
<dbReference type="Pfam" id="PF11838">
    <property type="entry name" value="ERAP1_C"/>
    <property type="match status" value="1"/>
</dbReference>
<keyword evidence="12" id="KW-1185">Reference proteome</keyword>
<dbReference type="InterPro" id="IPR034016">
    <property type="entry name" value="M1_APN-typ"/>
</dbReference>
<dbReference type="Pfam" id="PF17900">
    <property type="entry name" value="Peptidase_M1_N"/>
    <property type="match status" value="1"/>
</dbReference>